<gene>
    <name evidence="1" type="ORF">HHI36_022359</name>
</gene>
<dbReference type="AlphaFoldDB" id="A0ABD2MZQ3"/>
<dbReference type="SUPFAM" id="SSF56672">
    <property type="entry name" value="DNA/RNA polymerases"/>
    <property type="match status" value="1"/>
</dbReference>
<evidence type="ECO:0000313" key="1">
    <source>
        <dbReference type="EMBL" id="KAL3271889.1"/>
    </source>
</evidence>
<dbReference type="GO" id="GO:0071897">
    <property type="term" value="P:DNA biosynthetic process"/>
    <property type="evidence" value="ECO:0007669"/>
    <property type="project" value="UniProtKB-ARBA"/>
</dbReference>
<sequence>MSFDQQLMQYDKQNINIGEIIPSHKEYLEKNLSEEMHKFSKVEGRTSYIEHKIRLIDETPIKQRYTSRNPAMLAILNEEVDVMIAEDIIEKSNSP</sequence>
<organism evidence="1 2">
    <name type="scientific">Cryptolaemus montrouzieri</name>
    <dbReference type="NCBI Taxonomy" id="559131"/>
    <lineage>
        <taxon>Eukaryota</taxon>
        <taxon>Metazoa</taxon>
        <taxon>Ecdysozoa</taxon>
        <taxon>Arthropoda</taxon>
        <taxon>Hexapoda</taxon>
        <taxon>Insecta</taxon>
        <taxon>Pterygota</taxon>
        <taxon>Neoptera</taxon>
        <taxon>Endopterygota</taxon>
        <taxon>Coleoptera</taxon>
        <taxon>Polyphaga</taxon>
        <taxon>Cucujiformia</taxon>
        <taxon>Coccinelloidea</taxon>
        <taxon>Coccinellidae</taxon>
        <taxon>Scymninae</taxon>
        <taxon>Scymnini</taxon>
        <taxon>Cryptolaemus</taxon>
    </lineage>
</organism>
<protein>
    <submittedName>
        <fullName evidence="1">Uncharacterized protein</fullName>
    </submittedName>
</protein>
<keyword evidence="2" id="KW-1185">Reference proteome</keyword>
<proteinExistence type="predicted"/>
<accession>A0ABD2MZQ3</accession>
<dbReference type="Proteomes" id="UP001516400">
    <property type="component" value="Unassembled WGS sequence"/>
</dbReference>
<comment type="caution">
    <text evidence="1">The sequence shown here is derived from an EMBL/GenBank/DDBJ whole genome shotgun (WGS) entry which is preliminary data.</text>
</comment>
<dbReference type="InterPro" id="IPR043502">
    <property type="entry name" value="DNA/RNA_pol_sf"/>
</dbReference>
<dbReference type="EMBL" id="JABFTP020000042">
    <property type="protein sequence ID" value="KAL3271889.1"/>
    <property type="molecule type" value="Genomic_DNA"/>
</dbReference>
<name>A0ABD2MZQ3_9CUCU</name>
<dbReference type="Gene3D" id="3.10.10.10">
    <property type="entry name" value="HIV Type 1 Reverse Transcriptase, subunit A, domain 1"/>
    <property type="match status" value="1"/>
</dbReference>
<reference evidence="1 2" key="1">
    <citation type="journal article" date="2021" name="BMC Biol.">
        <title>Horizontally acquired antibacterial genes associated with adaptive radiation of ladybird beetles.</title>
        <authorList>
            <person name="Li H.S."/>
            <person name="Tang X.F."/>
            <person name="Huang Y.H."/>
            <person name="Xu Z.Y."/>
            <person name="Chen M.L."/>
            <person name="Du X.Y."/>
            <person name="Qiu B.Y."/>
            <person name="Chen P.T."/>
            <person name="Zhang W."/>
            <person name="Slipinski A."/>
            <person name="Escalona H.E."/>
            <person name="Waterhouse R.M."/>
            <person name="Zwick A."/>
            <person name="Pang H."/>
        </authorList>
    </citation>
    <scope>NUCLEOTIDE SEQUENCE [LARGE SCALE GENOMIC DNA]</scope>
    <source>
        <strain evidence="1">SYSU2018</strain>
    </source>
</reference>
<evidence type="ECO:0000313" key="2">
    <source>
        <dbReference type="Proteomes" id="UP001516400"/>
    </source>
</evidence>